<protein>
    <submittedName>
        <fullName evidence="2">Uncharacterized protein</fullName>
    </submittedName>
</protein>
<feature type="compositionally biased region" description="Basic and acidic residues" evidence="1">
    <location>
        <begin position="137"/>
        <end position="158"/>
    </location>
</feature>
<gene>
    <name evidence="2" type="ORF">Micbo1qcDRAFT_166873</name>
</gene>
<feature type="region of interest" description="Disordered" evidence="1">
    <location>
        <begin position="122"/>
        <end position="167"/>
    </location>
</feature>
<reference evidence="3" key="1">
    <citation type="submission" date="2016-02" db="EMBL/GenBank/DDBJ databases">
        <title>Draft genome sequence of Microdochium bolleyi, a fungal endophyte of beachgrass.</title>
        <authorList>
            <consortium name="DOE Joint Genome Institute"/>
            <person name="David A.S."/>
            <person name="May G."/>
            <person name="Haridas S."/>
            <person name="Lim J."/>
            <person name="Wang M."/>
            <person name="Labutti K."/>
            <person name="Lipzen A."/>
            <person name="Barry K."/>
            <person name="Grigoriev I.V."/>
        </authorList>
    </citation>
    <scope>NUCLEOTIDE SEQUENCE [LARGE SCALE GENOMIC DNA]</scope>
    <source>
        <strain evidence="3">J235TASD1</strain>
    </source>
</reference>
<feature type="compositionally biased region" description="Acidic residues" evidence="1">
    <location>
        <begin position="436"/>
        <end position="449"/>
    </location>
</feature>
<name>A0A136ITD7_9PEZI</name>
<dbReference type="AlphaFoldDB" id="A0A136ITD7"/>
<dbReference type="EMBL" id="KQ964259">
    <property type="protein sequence ID" value="KXJ88232.1"/>
    <property type="molecule type" value="Genomic_DNA"/>
</dbReference>
<dbReference type="InParanoid" id="A0A136ITD7"/>
<dbReference type="STRING" id="196109.A0A136ITD7"/>
<sequence>MPGVVEMIRLGGGDGGDDSKRSGTEASIERRCAQEAVSKGSTLSAEGKRQQLRFRDGGQDLPGTSGPGAGGRQSREAEQFQRLLHAARRRRTGNFAAALHYGRKLGRNERLFRVSTAVPAEEGGVHDAFESESESDSDGHDGPSKAGDRAGHKGSPAERRRRPPKPTHFRFMMYNNARLAWWPQAYARPYLAVVDDLRSGERRKYEFPRHGREQAGYTTAMSSRLLLMGKRNLLHAWHFGTDRIQTAEFPLDIERVFVEADRLLAVAQSTGDVYYWRYGEEWRAVDMQLLKGCYARGRVRASGLVELPPTSPPHRIGLRLCEDGMLLDFILHPAVASRFFVVTFSTAYELRVYEVDLSQSGGGDAGGDGDGGARAGAVVGVYTPRNEDMSVFRDLPDHHGYLRWEKIDSHGGYCLMMLNGEETRWARHREGGGLIDPEESTIDSNDDPGEGDHMSRQQCTQLDAPYTVVAVCFNIYTKKFDFVVYHPPWQFAGQSWHIWNGLLYTPDGRTGRDVIIASRRCTSGRRHGEVAERGGGMAQTVARVPCYTTTALDLGTQVDRNASNRQATDISSMNQPAITRRSHSVLTDTDIQHALVDSALPGSDAILAHIDHVLDPHQKYSPSQSLACPAAAEALARSPDGRQTPHYQVGNQRILGDEGSLMFVDDQDYTVWSFSGDFAPRWAGSGEDEGDDVKSSGLGTMRLPWHKKKKKA</sequence>
<feature type="compositionally biased region" description="Basic and acidic residues" evidence="1">
    <location>
        <begin position="17"/>
        <end position="33"/>
    </location>
</feature>
<feature type="compositionally biased region" description="Basic and acidic residues" evidence="1">
    <location>
        <begin position="46"/>
        <end position="58"/>
    </location>
</feature>
<proteinExistence type="predicted"/>
<dbReference type="OrthoDB" id="4605713at2759"/>
<evidence type="ECO:0000313" key="3">
    <source>
        <dbReference type="Proteomes" id="UP000070501"/>
    </source>
</evidence>
<dbReference type="Proteomes" id="UP000070501">
    <property type="component" value="Unassembled WGS sequence"/>
</dbReference>
<organism evidence="2 3">
    <name type="scientific">Microdochium bolleyi</name>
    <dbReference type="NCBI Taxonomy" id="196109"/>
    <lineage>
        <taxon>Eukaryota</taxon>
        <taxon>Fungi</taxon>
        <taxon>Dikarya</taxon>
        <taxon>Ascomycota</taxon>
        <taxon>Pezizomycotina</taxon>
        <taxon>Sordariomycetes</taxon>
        <taxon>Xylariomycetidae</taxon>
        <taxon>Xylariales</taxon>
        <taxon>Microdochiaceae</taxon>
        <taxon>Microdochium</taxon>
    </lineage>
</organism>
<accession>A0A136ITD7</accession>
<keyword evidence="3" id="KW-1185">Reference proteome</keyword>
<evidence type="ECO:0000256" key="1">
    <source>
        <dbReference type="SAM" id="MobiDB-lite"/>
    </source>
</evidence>
<feature type="region of interest" description="Disordered" evidence="1">
    <location>
        <begin position="1"/>
        <end position="76"/>
    </location>
</feature>
<feature type="region of interest" description="Disordered" evidence="1">
    <location>
        <begin position="683"/>
        <end position="712"/>
    </location>
</feature>
<evidence type="ECO:0000313" key="2">
    <source>
        <dbReference type="EMBL" id="KXJ88232.1"/>
    </source>
</evidence>
<feature type="region of interest" description="Disordered" evidence="1">
    <location>
        <begin position="431"/>
        <end position="455"/>
    </location>
</feature>